<name>A0A834M877_RHYFE</name>
<gene>
    <name evidence="1" type="ORF">GWI33_016905</name>
</gene>
<proteinExistence type="predicted"/>
<dbReference type="AlphaFoldDB" id="A0A834M877"/>
<protein>
    <submittedName>
        <fullName evidence="1">Uncharacterized protein</fullName>
    </submittedName>
</protein>
<organism evidence="1 2">
    <name type="scientific">Rhynchophorus ferrugineus</name>
    <name type="common">Red palm weevil</name>
    <name type="synonym">Curculio ferrugineus</name>
    <dbReference type="NCBI Taxonomy" id="354439"/>
    <lineage>
        <taxon>Eukaryota</taxon>
        <taxon>Metazoa</taxon>
        <taxon>Ecdysozoa</taxon>
        <taxon>Arthropoda</taxon>
        <taxon>Hexapoda</taxon>
        <taxon>Insecta</taxon>
        <taxon>Pterygota</taxon>
        <taxon>Neoptera</taxon>
        <taxon>Endopterygota</taxon>
        <taxon>Coleoptera</taxon>
        <taxon>Polyphaga</taxon>
        <taxon>Cucujiformia</taxon>
        <taxon>Curculionidae</taxon>
        <taxon>Dryophthorinae</taxon>
        <taxon>Rhynchophorus</taxon>
    </lineage>
</organism>
<accession>A0A834M877</accession>
<dbReference type="Proteomes" id="UP000625711">
    <property type="component" value="Unassembled WGS sequence"/>
</dbReference>
<evidence type="ECO:0000313" key="2">
    <source>
        <dbReference type="Proteomes" id="UP000625711"/>
    </source>
</evidence>
<sequence length="110" mass="12200">MRAETTVTARKPPKKICQPFFVVAAVWLRGWIGEKGAFNRLGLKTFHLRAHRNNLLPLPVSPSLSDTHRHSVRFFAIPFAGSRAGKDFCSRFSNKGELISVVRGVKSAGP</sequence>
<reference evidence="1" key="1">
    <citation type="submission" date="2020-08" db="EMBL/GenBank/DDBJ databases">
        <title>Genome sequencing and assembly of the red palm weevil Rhynchophorus ferrugineus.</title>
        <authorList>
            <person name="Dias G.B."/>
            <person name="Bergman C.M."/>
            <person name="Manee M."/>
        </authorList>
    </citation>
    <scope>NUCLEOTIDE SEQUENCE</scope>
    <source>
        <strain evidence="1">AA-2017</strain>
        <tissue evidence="1">Whole larva</tissue>
    </source>
</reference>
<keyword evidence="2" id="KW-1185">Reference proteome</keyword>
<evidence type="ECO:0000313" key="1">
    <source>
        <dbReference type="EMBL" id="KAF7270105.1"/>
    </source>
</evidence>
<dbReference type="EMBL" id="JAACXV010014136">
    <property type="protein sequence ID" value="KAF7270105.1"/>
    <property type="molecule type" value="Genomic_DNA"/>
</dbReference>
<comment type="caution">
    <text evidence="1">The sequence shown here is derived from an EMBL/GenBank/DDBJ whole genome shotgun (WGS) entry which is preliminary data.</text>
</comment>